<dbReference type="Proteomes" id="UP001549119">
    <property type="component" value="Unassembled WGS sequence"/>
</dbReference>
<evidence type="ECO:0000313" key="2">
    <source>
        <dbReference type="EMBL" id="MET3868344.1"/>
    </source>
</evidence>
<dbReference type="EMBL" id="JBEPNW010000002">
    <property type="protein sequence ID" value="MET3868344.1"/>
    <property type="molecule type" value="Genomic_DNA"/>
</dbReference>
<evidence type="ECO:0000256" key="1">
    <source>
        <dbReference type="SAM" id="MobiDB-lite"/>
    </source>
</evidence>
<organism evidence="2 3">
    <name type="scientific">Methylobacterium radiotolerans</name>
    <dbReference type="NCBI Taxonomy" id="31998"/>
    <lineage>
        <taxon>Bacteria</taxon>
        <taxon>Pseudomonadati</taxon>
        <taxon>Pseudomonadota</taxon>
        <taxon>Alphaproteobacteria</taxon>
        <taxon>Hyphomicrobiales</taxon>
        <taxon>Methylobacteriaceae</taxon>
        <taxon>Methylobacterium</taxon>
    </lineage>
</organism>
<sequence>MIEELKRVADELQKVRENGGASVSPSSFGGSTGGGSLIQKAAWGGGGFGGGGPLSGGGGFGGSGGSGYSGGTSPRAPVPNAGAIQRSSGPITPGTGPLGEAPQAQEPKEYFGQDVDVSRLPAGMRNNNPGNLKYSGSEWQRRNFPGMVGPSQNTDQGSPQIVFNSPEAGMRAAARLALTKFDGGADTLQKIIAGANGWTPGHPTAPANIAKTMGIGPNDRLDLRDPAQMQKFLRGLLWQEHGPSNLLYKDDTLQRAAEAALGRGGEAGSGPLSRSGKDVEPVDGVGGVDQRQGGGIRRQAITDELRDQLAKAAKNAAVNAEVYSGGQDDHGRHRTGSHRHDGGRSADVRLYTTGPDGQRRYLSMNDPADRKVMEGFIRGTVRNGATGVGAGPGYMGEHGIHIGGGPSMAWGAGGRSANAPDWVRRAHRDGTVDRANASRQADAAKEASATPPKAKAPVGDALMDRFYGRGAPGAGPGMQMPGAPADPKGTLHIKFDNPPAGMTHRADTGGLFRETTVSKGRSQMDMDRA</sequence>
<proteinExistence type="predicted"/>
<feature type="compositionally biased region" description="Gly residues" evidence="1">
    <location>
        <begin position="284"/>
        <end position="293"/>
    </location>
</feature>
<reference evidence="2 3" key="1">
    <citation type="submission" date="2024-06" db="EMBL/GenBank/DDBJ databases">
        <title>Genomics of switchgrass bacterial isolates.</title>
        <authorList>
            <person name="Shade A."/>
        </authorList>
    </citation>
    <scope>NUCLEOTIDE SEQUENCE [LARGE SCALE GENOMIC DNA]</scope>
    <source>
        <strain evidence="2 3">PvP084</strain>
    </source>
</reference>
<feature type="region of interest" description="Disordered" evidence="1">
    <location>
        <begin position="63"/>
        <end position="103"/>
    </location>
</feature>
<feature type="region of interest" description="Disordered" evidence="1">
    <location>
        <begin position="432"/>
        <end position="457"/>
    </location>
</feature>
<feature type="region of interest" description="Disordered" evidence="1">
    <location>
        <begin position="16"/>
        <end position="44"/>
    </location>
</feature>
<protein>
    <submittedName>
        <fullName evidence="2">Uncharacterized protein</fullName>
    </submittedName>
</protein>
<keyword evidence="3" id="KW-1185">Reference proteome</keyword>
<gene>
    <name evidence="2" type="ORF">ABIC20_005653</name>
</gene>
<feature type="compositionally biased region" description="Basic and acidic residues" evidence="1">
    <location>
        <begin position="338"/>
        <end position="347"/>
    </location>
</feature>
<dbReference type="RefSeq" id="WP_354404963.1">
    <property type="nucleotide sequence ID" value="NZ_JBEPNW010000002.1"/>
</dbReference>
<name>A0ABV2NP84_9HYPH</name>
<feature type="compositionally biased region" description="Low complexity" evidence="1">
    <location>
        <begin position="19"/>
        <end position="29"/>
    </location>
</feature>
<accession>A0ABV2NP84</accession>
<feature type="region of interest" description="Disordered" evidence="1">
    <location>
        <begin position="262"/>
        <end position="293"/>
    </location>
</feature>
<evidence type="ECO:0000313" key="3">
    <source>
        <dbReference type="Proteomes" id="UP001549119"/>
    </source>
</evidence>
<feature type="region of interest" description="Disordered" evidence="1">
    <location>
        <begin position="324"/>
        <end position="363"/>
    </location>
</feature>
<comment type="caution">
    <text evidence="2">The sequence shown here is derived from an EMBL/GenBank/DDBJ whole genome shotgun (WGS) entry which is preliminary data.</text>
</comment>